<dbReference type="Pfam" id="PF16267">
    <property type="entry name" value="DUF4920"/>
    <property type="match status" value="1"/>
</dbReference>
<protein>
    <submittedName>
        <fullName evidence="1">DUF4920 domain-containing protein</fullName>
    </submittedName>
</protein>
<name>A0A842ITW4_9FLAO</name>
<gene>
    <name evidence="1" type="ORF">H7F21_10895</name>
</gene>
<sequence>MKKIVLFLAASLMIVSCKNETKTTEENVEDVKKEIAYASFGTEINDADALTSERMMEHYKGLKAGDTVNAKMKAKIVEVCSKKGCWMTLDMDGENQVMVKFKDYGFFMPLNAEGNVVINGKAYVAETSVDELRHYAEDAGKSEEEIAAITEPKFEYHFEADGVLLEQ</sequence>
<dbReference type="AlphaFoldDB" id="A0A842ITW4"/>
<comment type="caution">
    <text evidence="1">The sequence shown here is derived from an EMBL/GenBank/DDBJ whole genome shotgun (WGS) entry which is preliminary data.</text>
</comment>
<proteinExistence type="predicted"/>
<keyword evidence="2" id="KW-1185">Reference proteome</keyword>
<dbReference type="PROSITE" id="PS51257">
    <property type="entry name" value="PROKAR_LIPOPROTEIN"/>
    <property type="match status" value="1"/>
</dbReference>
<organism evidence="1 2">
    <name type="scientific">Winogradskyella flava</name>
    <dbReference type="NCBI Taxonomy" id="1884876"/>
    <lineage>
        <taxon>Bacteria</taxon>
        <taxon>Pseudomonadati</taxon>
        <taxon>Bacteroidota</taxon>
        <taxon>Flavobacteriia</taxon>
        <taxon>Flavobacteriales</taxon>
        <taxon>Flavobacteriaceae</taxon>
        <taxon>Winogradskyella</taxon>
    </lineage>
</organism>
<evidence type="ECO:0000313" key="1">
    <source>
        <dbReference type="EMBL" id="MBC2845599.1"/>
    </source>
</evidence>
<reference evidence="1" key="1">
    <citation type="submission" date="2020-08" db="EMBL/GenBank/DDBJ databases">
        <title>Winogradskyella ouciana sp. nov., isolated from the hadal seawater of the Mariana Trench.</title>
        <authorList>
            <person name="He X."/>
        </authorList>
    </citation>
    <scope>NUCLEOTIDE SEQUENCE [LARGE SCALE GENOMIC DNA]</scope>
    <source>
        <strain evidence="1">KCTC 52348</strain>
    </source>
</reference>
<dbReference type="RefSeq" id="WP_185789320.1">
    <property type="nucleotide sequence ID" value="NZ_JACLCP010000003.1"/>
</dbReference>
<dbReference type="Proteomes" id="UP000533900">
    <property type="component" value="Unassembled WGS sequence"/>
</dbReference>
<evidence type="ECO:0000313" key="2">
    <source>
        <dbReference type="Proteomes" id="UP000533900"/>
    </source>
</evidence>
<dbReference type="InterPro" id="IPR032577">
    <property type="entry name" value="DUF4920"/>
</dbReference>
<dbReference type="EMBL" id="JACLCP010000003">
    <property type="protein sequence ID" value="MBC2845599.1"/>
    <property type="molecule type" value="Genomic_DNA"/>
</dbReference>
<accession>A0A842ITW4</accession>